<gene>
    <name evidence="5 6" type="primary">eutC</name>
    <name evidence="6" type="ORF">I8E28_12175</name>
</gene>
<evidence type="ECO:0000313" key="7">
    <source>
        <dbReference type="Proteomes" id="UP000617041"/>
    </source>
</evidence>
<dbReference type="Pfam" id="PF05985">
    <property type="entry name" value="EutC"/>
    <property type="match status" value="1"/>
</dbReference>
<comment type="subunit">
    <text evidence="5">The basic unit is a heterodimer which dimerizes to form tetramers. The heterotetramers trimerize; 6 large subunits form a core ring with 6 small subunits projecting outwards.</text>
</comment>
<name>A0A934PZC2_9BURK</name>
<comment type="cofactor">
    <cofactor evidence="5">
        <name>adenosylcob(III)alamin</name>
        <dbReference type="ChEBI" id="CHEBI:18408"/>
    </cofactor>
    <text evidence="5">Binds between the large and small subunits.</text>
</comment>
<comment type="subcellular location">
    <subcellularLocation>
        <location evidence="5">Bacterial microcompartment</location>
    </subcellularLocation>
</comment>
<keyword evidence="3 5" id="KW-0170">Cobalt</keyword>
<dbReference type="Gene3D" id="1.10.30.40">
    <property type="entry name" value="Ethanolamine ammonia-lyase light chain (EutC), N-terminal domain"/>
    <property type="match status" value="1"/>
</dbReference>
<dbReference type="GO" id="GO:0009350">
    <property type="term" value="C:ethanolamine ammonia-lyase complex"/>
    <property type="evidence" value="ECO:0007669"/>
    <property type="project" value="UniProtKB-UniRule"/>
</dbReference>
<evidence type="ECO:0000256" key="1">
    <source>
        <dbReference type="ARBA" id="ARBA00022628"/>
    </source>
</evidence>
<reference evidence="6" key="1">
    <citation type="submission" date="2020-12" db="EMBL/GenBank/DDBJ databases">
        <title>Ramlibacter sp. nov., isolated from a freshwater alga, Cryptomonas.</title>
        <authorList>
            <person name="Kim H.M."/>
            <person name="Jeon C.O."/>
        </authorList>
    </citation>
    <scope>NUCLEOTIDE SEQUENCE</scope>
    <source>
        <strain evidence="6">CrO1</strain>
    </source>
</reference>
<dbReference type="InterPro" id="IPR042255">
    <property type="entry name" value="EutC_N"/>
</dbReference>
<comment type="function">
    <text evidence="5">Catalyzes the deamination of various vicinal amino-alcohols to oxo compounds. Allows this organism to utilize ethanolamine as the sole source of nitrogen and carbon in the presence of external vitamin B12.</text>
</comment>
<protein>
    <recommendedName>
        <fullName evidence="5">Ethanolamine ammonia-lyase small subunit</fullName>
        <shortName evidence="5">EAL small subunit</shortName>
        <ecNumber evidence="5">4.3.1.7</ecNumber>
    </recommendedName>
</protein>
<proteinExistence type="inferred from homology"/>
<comment type="caution">
    <text evidence="6">The sequence shown here is derived from an EMBL/GenBank/DDBJ whole genome shotgun (WGS) entry which is preliminary data.</text>
</comment>
<keyword evidence="1 5" id="KW-0846">Cobalamin</keyword>
<dbReference type="GO" id="GO:0031419">
    <property type="term" value="F:cobalamin binding"/>
    <property type="evidence" value="ECO:0007669"/>
    <property type="project" value="UniProtKB-UniRule"/>
</dbReference>
<dbReference type="InterPro" id="IPR042251">
    <property type="entry name" value="EutC_C"/>
</dbReference>
<sequence>MTRSKPPADAASFWDELRRYTPARIGLGRSGEALPTREVLAFGWAHARARDAVHTPLDAATLENDLRTAGFDVVQAASRAGDRATYLRRPDLGRAVDRATAIRLRRGGFDVALVVGDGLSSLAVQRHAAPLLAALRALLEPLTLSPVVLVQQARVAIGDEIGERLGARLVVVLIGERPGLSSPDSLGAYLTFDPKPGRHDAQRNCVSNIRPEGLAIDAAARKIAWLVHAALDRGLTGVGLKDESEAPILDGGGASLPR</sequence>
<dbReference type="AlphaFoldDB" id="A0A934PZC2"/>
<dbReference type="PIRSF" id="PIRSF018982">
    <property type="entry name" value="EutC"/>
    <property type="match status" value="1"/>
</dbReference>
<organism evidence="6 7">
    <name type="scientific">Ramlibacter algicola</name>
    <dbReference type="NCBI Taxonomy" id="2795217"/>
    <lineage>
        <taxon>Bacteria</taxon>
        <taxon>Pseudomonadati</taxon>
        <taxon>Pseudomonadota</taxon>
        <taxon>Betaproteobacteria</taxon>
        <taxon>Burkholderiales</taxon>
        <taxon>Comamonadaceae</taxon>
        <taxon>Ramlibacter</taxon>
    </lineage>
</organism>
<evidence type="ECO:0000256" key="4">
    <source>
        <dbReference type="ARBA" id="ARBA00024446"/>
    </source>
</evidence>
<feature type="binding site" evidence="5">
    <location>
        <position position="176"/>
    </location>
    <ligand>
        <name>adenosylcob(III)alamin</name>
        <dbReference type="ChEBI" id="CHEBI:18408"/>
    </ligand>
</feature>
<comment type="similarity">
    <text evidence="5">Belongs to the EutC family.</text>
</comment>
<dbReference type="GO" id="GO:0046336">
    <property type="term" value="P:ethanolamine catabolic process"/>
    <property type="evidence" value="ECO:0007669"/>
    <property type="project" value="UniProtKB-UniRule"/>
</dbReference>
<dbReference type="GO" id="GO:0008851">
    <property type="term" value="F:ethanolamine ammonia-lyase activity"/>
    <property type="evidence" value="ECO:0007669"/>
    <property type="project" value="UniProtKB-UniRule"/>
</dbReference>
<dbReference type="EC" id="4.3.1.7" evidence="5"/>
<evidence type="ECO:0000256" key="5">
    <source>
        <dbReference type="HAMAP-Rule" id="MF_00601"/>
    </source>
</evidence>
<dbReference type="EMBL" id="JAEDAO010000001">
    <property type="protein sequence ID" value="MBK0393350.1"/>
    <property type="molecule type" value="Genomic_DNA"/>
</dbReference>
<dbReference type="InterPro" id="IPR009246">
    <property type="entry name" value="EutC"/>
</dbReference>
<dbReference type="NCBIfam" id="NF003971">
    <property type="entry name" value="PRK05465.1"/>
    <property type="match status" value="1"/>
</dbReference>
<dbReference type="PANTHER" id="PTHR39330">
    <property type="entry name" value="ETHANOLAMINE AMMONIA-LYASE LIGHT CHAIN"/>
    <property type="match status" value="1"/>
</dbReference>
<keyword evidence="4 5" id="KW-1283">Bacterial microcompartment</keyword>
<dbReference type="Gene3D" id="3.40.50.11240">
    <property type="entry name" value="Ethanolamine ammonia-lyase light chain (EutC)"/>
    <property type="match status" value="1"/>
</dbReference>
<dbReference type="HAMAP" id="MF_00601">
    <property type="entry name" value="EutC"/>
    <property type="match status" value="1"/>
</dbReference>
<dbReference type="PANTHER" id="PTHR39330:SF1">
    <property type="entry name" value="ETHANOLAMINE AMMONIA-LYASE SMALL SUBUNIT"/>
    <property type="match status" value="1"/>
</dbReference>
<dbReference type="GO" id="GO:0006520">
    <property type="term" value="P:amino acid metabolic process"/>
    <property type="evidence" value="ECO:0007669"/>
    <property type="project" value="InterPro"/>
</dbReference>
<accession>A0A934PZC2</accession>
<evidence type="ECO:0000256" key="2">
    <source>
        <dbReference type="ARBA" id="ARBA00023239"/>
    </source>
</evidence>
<comment type="pathway">
    <text evidence="5">Amine and polyamine degradation; ethanolamine degradation.</text>
</comment>
<comment type="catalytic activity">
    <reaction evidence="5">
        <text>ethanolamine = acetaldehyde + NH4(+)</text>
        <dbReference type="Rhea" id="RHEA:15313"/>
        <dbReference type="ChEBI" id="CHEBI:15343"/>
        <dbReference type="ChEBI" id="CHEBI:28938"/>
        <dbReference type="ChEBI" id="CHEBI:57603"/>
        <dbReference type="EC" id="4.3.1.7"/>
    </reaction>
</comment>
<keyword evidence="2 5" id="KW-0456">Lyase</keyword>
<evidence type="ECO:0000256" key="3">
    <source>
        <dbReference type="ARBA" id="ARBA00023285"/>
    </source>
</evidence>
<feature type="binding site" evidence="5">
    <location>
        <position position="155"/>
    </location>
    <ligand>
        <name>adenosylcob(III)alamin</name>
        <dbReference type="ChEBI" id="CHEBI:18408"/>
    </ligand>
</feature>
<feature type="binding site" evidence="5">
    <location>
        <position position="205"/>
    </location>
    <ligand>
        <name>adenosylcob(III)alamin</name>
        <dbReference type="ChEBI" id="CHEBI:18408"/>
    </ligand>
</feature>
<dbReference type="Proteomes" id="UP000617041">
    <property type="component" value="Unassembled WGS sequence"/>
</dbReference>
<dbReference type="RefSeq" id="WP_200788324.1">
    <property type="nucleotide sequence ID" value="NZ_JAEDAO010000001.1"/>
</dbReference>
<evidence type="ECO:0000313" key="6">
    <source>
        <dbReference type="EMBL" id="MBK0393350.1"/>
    </source>
</evidence>
<dbReference type="GO" id="GO:0031471">
    <property type="term" value="C:ethanolamine degradation polyhedral organelle"/>
    <property type="evidence" value="ECO:0007669"/>
    <property type="project" value="UniProtKB-UniRule"/>
</dbReference>
<keyword evidence="7" id="KW-1185">Reference proteome</keyword>